<dbReference type="CDD" id="cd16021">
    <property type="entry name" value="ALP_like"/>
    <property type="match status" value="1"/>
</dbReference>
<evidence type="ECO:0000313" key="1">
    <source>
        <dbReference type="EMBL" id="KAH9377056.1"/>
    </source>
</evidence>
<dbReference type="PANTHER" id="PTHR10974">
    <property type="entry name" value="FI08016P-RELATED"/>
    <property type="match status" value="1"/>
</dbReference>
<accession>A0A9J6GQT6</accession>
<name>A0A9J6GQT6_HAELO</name>
<organism evidence="1 2">
    <name type="scientific">Haemaphysalis longicornis</name>
    <name type="common">Bush tick</name>
    <dbReference type="NCBI Taxonomy" id="44386"/>
    <lineage>
        <taxon>Eukaryota</taxon>
        <taxon>Metazoa</taxon>
        <taxon>Ecdysozoa</taxon>
        <taxon>Arthropoda</taxon>
        <taxon>Chelicerata</taxon>
        <taxon>Arachnida</taxon>
        <taxon>Acari</taxon>
        <taxon>Parasitiformes</taxon>
        <taxon>Ixodida</taxon>
        <taxon>Ixodoidea</taxon>
        <taxon>Ixodidae</taxon>
        <taxon>Haemaphysalinae</taxon>
        <taxon>Haemaphysalis</taxon>
    </lineage>
</organism>
<evidence type="ECO:0008006" key="3">
    <source>
        <dbReference type="Google" id="ProtNLM"/>
    </source>
</evidence>
<comment type="caution">
    <text evidence="1">The sequence shown here is derived from an EMBL/GenBank/DDBJ whole genome shotgun (WGS) entry which is preliminary data.</text>
</comment>
<dbReference type="AlphaFoldDB" id="A0A9J6GQT6"/>
<dbReference type="InterPro" id="IPR004245">
    <property type="entry name" value="DUF229"/>
</dbReference>
<dbReference type="OMA" id="FNTETAC"/>
<dbReference type="OrthoDB" id="6412187at2759"/>
<sequence>MRDAKNEKLTEPFSFLLSCRNGFPFIVEDNLLAHNVHPNEVVCTSKEIYWNDSLEKPDSVYMEGNSEDLSFDKPLTKEFSFVKCATRQSPNSPFHEQFLLNPKLKTRTEERCRNSRRQTPHNLSVLVLGLDSVSYLNLDRHLPETARFMREELGAFELHGYNKLGDNSYPNQVPLIMGLKDFEANKAAPDGFYDKLSAQFIWNKYAERGYRTMFLEESPYYGLFNYFSKGFRHSPADYYLRPVIMAMDASPRKTQNWERVRCLGPTMPFEELLDYLDRFTRMMGDRPFFSYTWISEITHDSLNSAGYADAPFQRHLQSLRESGVLNHTILVFLSDHGLRFGDVRATYIGKFEDRQPFAFLAFPPWFLRANPEAERSLRVNQQRLTTHFDVHAMLVELLDYPRLKKPNTTYGLSLLHEVPDTRTCAEASIGPHWCTCSARANDTVSENFAASLANQLLLNINEQVAHEPRRCSQYMLLQIMDVTALQPTAAERATNTTHYWVTIKLSPGEAVFEGTVRAQGDNMTVLKEISRCNWYSGSSYCVPNTWLEKYCYCRRTFGDVI</sequence>
<dbReference type="PANTHER" id="PTHR10974:SF1">
    <property type="entry name" value="FI08016P-RELATED"/>
    <property type="match status" value="1"/>
</dbReference>
<dbReference type="Pfam" id="PF02995">
    <property type="entry name" value="DUF229"/>
    <property type="match status" value="1"/>
</dbReference>
<gene>
    <name evidence="1" type="ORF">HPB48_010260</name>
</gene>
<evidence type="ECO:0000313" key="2">
    <source>
        <dbReference type="Proteomes" id="UP000821853"/>
    </source>
</evidence>
<dbReference type="FunFam" id="3.40.720.10:FF:000017">
    <property type="entry name" value="Predicted protein"/>
    <property type="match status" value="1"/>
</dbReference>
<reference evidence="1 2" key="1">
    <citation type="journal article" date="2020" name="Cell">
        <title>Large-Scale Comparative Analyses of Tick Genomes Elucidate Their Genetic Diversity and Vector Capacities.</title>
        <authorList>
            <consortium name="Tick Genome and Microbiome Consortium (TIGMIC)"/>
            <person name="Jia N."/>
            <person name="Wang J."/>
            <person name="Shi W."/>
            <person name="Du L."/>
            <person name="Sun Y."/>
            <person name="Zhan W."/>
            <person name="Jiang J.F."/>
            <person name="Wang Q."/>
            <person name="Zhang B."/>
            <person name="Ji P."/>
            <person name="Bell-Sakyi L."/>
            <person name="Cui X.M."/>
            <person name="Yuan T.T."/>
            <person name="Jiang B.G."/>
            <person name="Yang W.F."/>
            <person name="Lam T.T."/>
            <person name="Chang Q.C."/>
            <person name="Ding S.J."/>
            <person name="Wang X.J."/>
            <person name="Zhu J.G."/>
            <person name="Ruan X.D."/>
            <person name="Zhao L."/>
            <person name="Wei J.T."/>
            <person name="Ye R.Z."/>
            <person name="Que T.C."/>
            <person name="Du C.H."/>
            <person name="Zhou Y.H."/>
            <person name="Cheng J.X."/>
            <person name="Dai P.F."/>
            <person name="Guo W.B."/>
            <person name="Han X.H."/>
            <person name="Huang E.J."/>
            <person name="Li L.F."/>
            <person name="Wei W."/>
            <person name="Gao Y.C."/>
            <person name="Liu J.Z."/>
            <person name="Shao H.Z."/>
            <person name="Wang X."/>
            <person name="Wang C.C."/>
            <person name="Yang T.C."/>
            <person name="Huo Q.B."/>
            <person name="Li W."/>
            <person name="Chen H.Y."/>
            <person name="Chen S.E."/>
            <person name="Zhou L.G."/>
            <person name="Ni X.B."/>
            <person name="Tian J.H."/>
            <person name="Sheng Y."/>
            <person name="Liu T."/>
            <person name="Pan Y.S."/>
            <person name="Xia L.Y."/>
            <person name="Li J."/>
            <person name="Zhao F."/>
            <person name="Cao W.C."/>
        </authorList>
    </citation>
    <scope>NUCLEOTIDE SEQUENCE [LARGE SCALE GENOMIC DNA]</scope>
    <source>
        <strain evidence="1">HaeL-2018</strain>
    </source>
</reference>
<dbReference type="InterPro" id="IPR017850">
    <property type="entry name" value="Alkaline_phosphatase_core_sf"/>
</dbReference>
<dbReference type="GO" id="GO:0005615">
    <property type="term" value="C:extracellular space"/>
    <property type="evidence" value="ECO:0007669"/>
    <property type="project" value="TreeGrafter"/>
</dbReference>
<keyword evidence="2" id="KW-1185">Reference proteome</keyword>
<proteinExistence type="predicted"/>
<dbReference type="VEuPathDB" id="VectorBase:HLOH_061186"/>
<dbReference type="Gene3D" id="3.40.720.10">
    <property type="entry name" value="Alkaline Phosphatase, subunit A"/>
    <property type="match status" value="1"/>
</dbReference>
<protein>
    <recommendedName>
        <fullName evidence="3">Sulfatase</fullName>
    </recommendedName>
</protein>
<dbReference type="SUPFAM" id="SSF53649">
    <property type="entry name" value="Alkaline phosphatase-like"/>
    <property type="match status" value="1"/>
</dbReference>
<dbReference type="EMBL" id="JABSTR010000008">
    <property type="protein sequence ID" value="KAH9377056.1"/>
    <property type="molecule type" value="Genomic_DNA"/>
</dbReference>
<dbReference type="Proteomes" id="UP000821853">
    <property type="component" value="Unassembled WGS sequence"/>
</dbReference>